<dbReference type="KEGG" id="pti:PHATRDRAFT_42762"/>
<dbReference type="InterPro" id="IPR019734">
    <property type="entry name" value="TPR_rpt"/>
</dbReference>
<proteinExistence type="predicted"/>
<feature type="compositionally biased region" description="Basic and acidic residues" evidence="4">
    <location>
        <begin position="108"/>
        <end position="121"/>
    </location>
</feature>
<feature type="repeat" description="TPR" evidence="3">
    <location>
        <begin position="565"/>
        <end position="598"/>
    </location>
</feature>
<feature type="compositionally biased region" description="Basic residues" evidence="4">
    <location>
        <begin position="45"/>
        <end position="67"/>
    </location>
</feature>
<feature type="region of interest" description="Disordered" evidence="4">
    <location>
        <begin position="1"/>
        <end position="166"/>
    </location>
</feature>
<dbReference type="InParanoid" id="B7FPG1"/>
<dbReference type="HOGENOM" id="CLU_387578_0_0_1"/>
<dbReference type="RefSeq" id="XP_002176708.1">
    <property type="nucleotide sequence ID" value="XM_002176672.1"/>
</dbReference>
<evidence type="ECO:0000256" key="4">
    <source>
        <dbReference type="SAM" id="MobiDB-lite"/>
    </source>
</evidence>
<sequence>MTSSRPQASISEVSDDDSNHGDLSDVEVSHEEHVRTLTNRGSYKSIHKSSTSRKLIRFHLMPRVRSKKSPDRSSIASDNATVEGVRSVVSQYTQASHDTVNVSNRTKAGRESRNHPHDKKNSKTRWSKLKRLVGVKTAPDDPGAPRLSSKSTDSAERVNTDDPIANRRRVRSADDAVTYSRRPRSASVAVTSNAIETTTPAQAFEDQSICGRLDGLDILALGGAGLITLPADTALPADWTFPTYSVTGQSLYQTAPRIVAEMLWTSAGRSAPEIILEGFIPGGEDRWSVRVEQRPTDASSFASSSTVYRSQSLPGLQPADTDEFEASEDGSVRWPSYKLWDSLWGSEPQPTNMTNLDKVPKDDDDPLLNLISDCSIPIDVDEDTFVIANRAHLVVIQEIAAGPLAKGQFESALAIFARLLKGLNLIEDQNLRFLKGTVLHNIGIVEMWRGQYERALENFTLAVKERSRYLPKRHPDLVVSIVRQSVALVALGRFDEALVALEKALDMVPPVADLVRAKILNNIGVVRFLQRDLTAALPSFTTALEILRRWLDGPIRRESIVFDAATTLSNIGKLYLERQDYDLAYFVYEEALLLQTTVFRKDHDIVLNGLTNLALAKVKTRHVQKAVQILQGCLRSQNSRFGPQSASAVETTGLIGHLYASEAQYEEALQCWKTVKKWQKTQLPANHAAAIQTRAAIDKAEHTIGQTSNSGWI</sequence>
<accession>B7FPG1</accession>
<dbReference type="EMBL" id="CM000605">
    <property type="protein sequence ID" value="EEC51171.1"/>
    <property type="molecule type" value="Genomic_DNA"/>
</dbReference>
<dbReference type="GeneID" id="7196138"/>
<reference evidence="5 6" key="1">
    <citation type="journal article" date="2008" name="Nature">
        <title>The Phaeodactylum genome reveals the evolutionary history of diatom genomes.</title>
        <authorList>
            <person name="Bowler C."/>
            <person name="Allen A.E."/>
            <person name="Badger J.H."/>
            <person name="Grimwood J."/>
            <person name="Jabbari K."/>
            <person name="Kuo A."/>
            <person name="Maheswari U."/>
            <person name="Martens C."/>
            <person name="Maumus F."/>
            <person name="Otillar R.P."/>
            <person name="Rayko E."/>
            <person name="Salamov A."/>
            <person name="Vandepoele K."/>
            <person name="Beszteri B."/>
            <person name="Gruber A."/>
            <person name="Heijde M."/>
            <person name="Katinka M."/>
            <person name="Mock T."/>
            <person name="Valentin K."/>
            <person name="Verret F."/>
            <person name="Berges J.A."/>
            <person name="Brownlee C."/>
            <person name="Cadoret J.P."/>
            <person name="Chiovitti A."/>
            <person name="Choi C.J."/>
            <person name="Coesel S."/>
            <person name="De Martino A."/>
            <person name="Detter J.C."/>
            <person name="Durkin C."/>
            <person name="Falciatore A."/>
            <person name="Fournet J."/>
            <person name="Haruta M."/>
            <person name="Huysman M.J."/>
            <person name="Jenkins B.D."/>
            <person name="Jiroutova K."/>
            <person name="Jorgensen R.E."/>
            <person name="Joubert Y."/>
            <person name="Kaplan A."/>
            <person name="Kroger N."/>
            <person name="Kroth P.G."/>
            <person name="La Roche J."/>
            <person name="Lindquist E."/>
            <person name="Lommer M."/>
            <person name="Martin-Jezequel V."/>
            <person name="Lopez P.J."/>
            <person name="Lucas S."/>
            <person name="Mangogna M."/>
            <person name="McGinnis K."/>
            <person name="Medlin L.K."/>
            <person name="Montsant A."/>
            <person name="Oudot-Le Secq M.P."/>
            <person name="Napoli C."/>
            <person name="Obornik M."/>
            <person name="Parker M.S."/>
            <person name="Petit J.L."/>
            <person name="Porcel B.M."/>
            <person name="Poulsen N."/>
            <person name="Robison M."/>
            <person name="Rychlewski L."/>
            <person name="Rynearson T.A."/>
            <person name="Schmutz J."/>
            <person name="Shapiro H."/>
            <person name="Siaut M."/>
            <person name="Stanley M."/>
            <person name="Sussman M.R."/>
            <person name="Taylor A.R."/>
            <person name="Vardi A."/>
            <person name="von Dassow P."/>
            <person name="Vyverman W."/>
            <person name="Willis A."/>
            <person name="Wyrwicz L.S."/>
            <person name="Rokhsar D.S."/>
            <person name="Weissenbach J."/>
            <person name="Armbrust E.V."/>
            <person name="Green B.R."/>
            <person name="Van de Peer Y."/>
            <person name="Grigoriev I.V."/>
        </authorList>
    </citation>
    <scope>NUCLEOTIDE SEQUENCE [LARGE SCALE GENOMIC DNA]</scope>
    <source>
        <strain evidence="5 6">CCAP 1055/1</strain>
    </source>
</reference>
<dbReference type="AlphaFoldDB" id="B7FPG1"/>
<organism evidence="5 6">
    <name type="scientific">Phaeodactylum tricornutum (strain CCAP 1055/1)</name>
    <dbReference type="NCBI Taxonomy" id="556484"/>
    <lineage>
        <taxon>Eukaryota</taxon>
        <taxon>Sar</taxon>
        <taxon>Stramenopiles</taxon>
        <taxon>Ochrophyta</taxon>
        <taxon>Bacillariophyta</taxon>
        <taxon>Bacillariophyceae</taxon>
        <taxon>Bacillariophycidae</taxon>
        <taxon>Naviculales</taxon>
        <taxon>Phaeodactylaceae</taxon>
        <taxon>Phaeodactylum</taxon>
    </lineage>
</organism>
<dbReference type="STRING" id="556484.B7FPG1"/>
<dbReference type="InterPro" id="IPR011990">
    <property type="entry name" value="TPR-like_helical_dom_sf"/>
</dbReference>
<gene>
    <name evidence="5" type="ORF">PHATRDRAFT_42762</name>
</gene>
<feature type="compositionally biased region" description="Basic residues" evidence="4">
    <location>
        <begin position="122"/>
        <end position="133"/>
    </location>
</feature>
<dbReference type="PANTHER" id="PTHR45641:SF19">
    <property type="entry name" value="NEPHROCYSTIN-3"/>
    <property type="match status" value="1"/>
</dbReference>
<dbReference type="SMART" id="SM00028">
    <property type="entry name" value="TPR"/>
    <property type="match status" value="5"/>
</dbReference>
<feature type="compositionally biased region" description="Basic and acidic residues" evidence="4">
    <location>
        <begin position="17"/>
        <end position="35"/>
    </location>
</feature>
<keyword evidence="6" id="KW-1185">Reference proteome</keyword>
<dbReference type="Proteomes" id="UP000000759">
    <property type="component" value="Chromosome 1"/>
</dbReference>
<evidence type="ECO:0000313" key="6">
    <source>
        <dbReference type="Proteomes" id="UP000000759"/>
    </source>
</evidence>
<dbReference type="PROSITE" id="PS50005">
    <property type="entry name" value="TPR"/>
    <property type="match status" value="1"/>
</dbReference>
<evidence type="ECO:0000256" key="3">
    <source>
        <dbReference type="PROSITE-ProRule" id="PRU00339"/>
    </source>
</evidence>
<dbReference type="OrthoDB" id="45117at2759"/>
<evidence type="ECO:0000256" key="2">
    <source>
        <dbReference type="ARBA" id="ARBA00022803"/>
    </source>
</evidence>
<feature type="region of interest" description="Disordered" evidence="4">
    <location>
        <begin position="301"/>
        <end position="323"/>
    </location>
</feature>
<evidence type="ECO:0000256" key="1">
    <source>
        <dbReference type="ARBA" id="ARBA00022737"/>
    </source>
</evidence>
<dbReference type="PaxDb" id="2850-Phatr42762"/>
<name>B7FPG1_PHATC</name>
<dbReference type="eggNOG" id="ENOG502SZKN">
    <property type="taxonomic scope" value="Eukaryota"/>
</dbReference>
<protein>
    <submittedName>
        <fullName evidence="5">Uncharacterized protein</fullName>
    </submittedName>
</protein>
<feature type="compositionally biased region" description="Polar residues" evidence="4">
    <location>
        <begin position="301"/>
        <end position="314"/>
    </location>
</feature>
<keyword evidence="1" id="KW-0677">Repeat</keyword>
<dbReference type="Gene3D" id="1.25.40.10">
    <property type="entry name" value="Tetratricopeptide repeat domain"/>
    <property type="match status" value="2"/>
</dbReference>
<evidence type="ECO:0000313" key="5">
    <source>
        <dbReference type="EMBL" id="EEC51171.1"/>
    </source>
</evidence>
<feature type="compositionally biased region" description="Polar residues" evidence="4">
    <location>
        <begin position="88"/>
        <end position="106"/>
    </location>
</feature>
<reference evidence="6" key="2">
    <citation type="submission" date="2008-08" db="EMBL/GenBank/DDBJ databases">
        <authorList>
            <consortium name="Diatom Consortium"/>
            <person name="Grigoriev I."/>
            <person name="Grimwood J."/>
            <person name="Kuo A."/>
            <person name="Otillar R.P."/>
            <person name="Salamov A."/>
            <person name="Detter J.C."/>
            <person name="Lindquist E."/>
            <person name="Shapiro H."/>
            <person name="Lucas S."/>
            <person name="Glavina del Rio T."/>
            <person name="Pitluck S."/>
            <person name="Rokhsar D."/>
            <person name="Bowler C."/>
        </authorList>
    </citation>
    <scope>GENOME REANNOTATION</scope>
    <source>
        <strain evidence="6">CCAP 1055/1</strain>
    </source>
</reference>
<dbReference type="Pfam" id="PF13424">
    <property type="entry name" value="TPR_12"/>
    <property type="match status" value="2"/>
</dbReference>
<dbReference type="PANTHER" id="PTHR45641">
    <property type="entry name" value="TETRATRICOPEPTIDE REPEAT PROTEIN (AFU_ORTHOLOGUE AFUA_6G03870)"/>
    <property type="match status" value="1"/>
</dbReference>
<dbReference type="SUPFAM" id="SSF48452">
    <property type="entry name" value="TPR-like"/>
    <property type="match status" value="2"/>
</dbReference>
<feature type="compositionally biased region" description="Polar residues" evidence="4">
    <location>
        <begin position="1"/>
        <end position="12"/>
    </location>
</feature>
<keyword evidence="2 3" id="KW-0802">TPR repeat</keyword>